<gene>
    <name evidence="2" type="ORF">BECKFW1821A_GA0114235_104717</name>
    <name evidence="1" type="ORF">BECKFW1821B_GA0114236_101247</name>
</gene>
<accession>A0A450SL39</accession>
<dbReference type="EMBL" id="CAADEW010000047">
    <property type="protein sequence ID" value="VFJ54361.1"/>
    <property type="molecule type" value="Genomic_DNA"/>
</dbReference>
<evidence type="ECO:0000313" key="1">
    <source>
        <dbReference type="EMBL" id="VFJ52596.1"/>
    </source>
</evidence>
<dbReference type="EMBL" id="CAADFD010000012">
    <property type="protein sequence ID" value="VFJ52596.1"/>
    <property type="molecule type" value="Genomic_DNA"/>
</dbReference>
<name>A0A450SL39_9GAMM</name>
<reference evidence="2" key="1">
    <citation type="submission" date="2019-02" db="EMBL/GenBank/DDBJ databases">
        <authorList>
            <person name="Gruber-Vodicka R. H."/>
            <person name="Seah K. B. B."/>
        </authorList>
    </citation>
    <scope>NUCLEOTIDE SEQUENCE</scope>
    <source>
        <strain evidence="1">BECK_BZ106</strain>
        <strain evidence="2">BECK_BZ15</strain>
    </source>
</reference>
<proteinExistence type="predicted"/>
<evidence type="ECO:0000313" key="2">
    <source>
        <dbReference type="EMBL" id="VFJ54361.1"/>
    </source>
</evidence>
<protein>
    <submittedName>
        <fullName evidence="2">Uncharacterized protein</fullName>
    </submittedName>
</protein>
<dbReference type="AlphaFoldDB" id="A0A450SL39"/>
<sequence>MTTHLWDFSVDYDFPVEHLPLQVEVVTGTTMNDHGAVRTLSAEEWKRKKQLYDRIAEHHAAECRHKVSPNK</sequence>
<organism evidence="2">
    <name type="scientific">Candidatus Kentrum sp. FW</name>
    <dbReference type="NCBI Taxonomy" id="2126338"/>
    <lineage>
        <taxon>Bacteria</taxon>
        <taxon>Pseudomonadati</taxon>
        <taxon>Pseudomonadota</taxon>
        <taxon>Gammaproteobacteria</taxon>
        <taxon>Candidatus Kentrum</taxon>
    </lineage>
</organism>